<reference evidence="2 3" key="1">
    <citation type="submission" date="2017-04" db="EMBL/GenBank/DDBJ databases">
        <title>Genome sequencing of [Candida] sorbophila.</title>
        <authorList>
            <person name="Ahn J.O."/>
        </authorList>
    </citation>
    <scope>NUCLEOTIDE SEQUENCE [LARGE SCALE GENOMIC DNA]</scope>
    <source>
        <strain evidence="2 3">DS02</strain>
    </source>
</reference>
<dbReference type="STRING" id="45607.A0A2T0FMI5"/>
<dbReference type="Pfam" id="PF04707">
    <property type="entry name" value="PRELI"/>
    <property type="match status" value="1"/>
</dbReference>
<dbReference type="PANTHER" id="PTHR11158">
    <property type="entry name" value="MSF1/PX19 RELATED"/>
    <property type="match status" value="1"/>
</dbReference>
<dbReference type="GeneID" id="36517570"/>
<dbReference type="OrthoDB" id="341300at2759"/>
<dbReference type="AlphaFoldDB" id="A0A2T0FMI5"/>
<evidence type="ECO:0000259" key="1">
    <source>
        <dbReference type="PROSITE" id="PS50904"/>
    </source>
</evidence>
<gene>
    <name evidence="2" type="ORF">B9G98_03822</name>
</gene>
<comment type="caution">
    <text evidence="2">The sequence shown here is derived from an EMBL/GenBank/DDBJ whole genome shotgun (WGS) entry which is preliminary data.</text>
</comment>
<dbReference type="Proteomes" id="UP000238350">
    <property type="component" value="Unassembled WGS sequence"/>
</dbReference>
<dbReference type="EMBL" id="NDIQ01000022">
    <property type="protein sequence ID" value="PRT56202.1"/>
    <property type="molecule type" value="Genomic_DNA"/>
</dbReference>
<evidence type="ECO:0000313" key="2">
    <source>
        <dbReference type="EMBL" id="PRT56202.1"/>
    </source>
</evidence>
<dbReference type="InterPro" id="IPR037365">
    <property type="entry name" value="Slowmo/Ups"/>
</dbReference>
<accession>A0A2T0FMI5</accession>
<keyword evidence="3" id="KW-1185">Reference proteome</keyword>
<dbReference type="InterPro" id="IPR006797">
    <property type="entry name" value="PRELI/MSF1_dom"/>
</dbReference>
<evidence type="ECO:0000313" key="3">
    <source>
        <dbReference type="Proteomes" id="UP000238350"/>
    </source>
</evidence>
<name>A0A2T0FMI5_9ASCO</name>
<proteinExistence type="predicted"/>
<dbReference type="PROSITE" id="PS50904">
    <property type="entry name" value="PRELI_MSF1"/>
    <property type="match status" value="1"/>
</dbReference>
<sequence length="176" mass="20390">MVRIFHLSHEYDFDFSLLSQAFFLKYPNPFSKHVSSCDTIEQYVDGQGRLVVKRLIRKKGRLPSMLRFVVGSISDTWTLESSVVDPKARTLTSWVRNLDHTTIMRVDDYSKYQCTQSGTRVVHEVRFESGLTRGIREKLEDWGKKQFVKTLENSREGLQFAVRRLQQASLVRAASA</sequence>
<organism evidence="2 3">
    <name type="scientific">Wickerhamiella sorbophila</name>
    <dbReference type="NCBI Taxonomy" id="45607"/>
    <lineage>
        <taxon>Eukaryota</taxon>
        <taxon>Fungi</taxon>
        <taxon>Dikarya</taxon>
        <taxon>Ascomycota</taxon>
        <taxon>Saccharomycotina</taxon>
        <taxon>Dipodascomycetes</taxon>
        <taxon>Dipodascales</taxon>
        <taxon>Trichomonascaceae</taxon>
        <taxon>Wickerhamiella</taxon>
    </lineage>
</organism>
<protein>
    <submittedName>
        <fullName evidence="2">Protein UPS1, mitochondrial</fullName>
    </submittedName>
</protein>
<dbReference type="GO" id="GO:0005758">
    <property type="term" value="C:mitochondrial intermembrane space"/>
    <property type="evidence" value="ECO:0007669"/>
    <property type="project" value="InterPro"/>
</dbReference>
<feature type="domain" description="PRELI/MSF1" evidence="1">
    <location>
        <begin position="2"/>
        <end position="170"/>
    </location>
</feature>
<dbReference type="RefSeq" id="XP_024666147.1">
    <property type="nucleotide sequence ID" value="XM_024810379.1"/>
</dbReference>